<dbReference type="GO" id="GO:0016787">
    <property type="term" value="F:hydrolase activity"/>
    <property type="evidence" value="ECO:0007669"/>
    <property type="project" value="UniProtKB-KW"/>
</dbReference>
<evidence type="ECO:0000313" key="3">
    <source>
        <dbReference type="EMBL" id="MFC4265819.1"/>
    </source>
</evidence>
<keyword evidence="4" id="KW-1185">Reference proteome</keyword>
<reference evidence="4" key="1">
    <citation type="journal article" date="2019" name="Int. J. Syst. Evol. Microbiol.">
        <title>The Global Catalogue of Microorganisms (GCM) 10K type strain sequencing project: providing services to taxonomists for standard genome sequencing and annotation.</title>
        <authorList>
            <consortium name="The Broad Institute Genomics Platform"/>
            <consortium name="The Broad Institute Genome Sequencing Center for Infectious Disease"/>
            <person name="Wu L."/>
            <person name="Ma J."/>
        </authorList>
    </citation>
    <scope>NUCLEOTIDE SEQUENCE [LARGE SCALE GENOMIC DNA]</scope>
    <source>
        <strain evidence="4">CGMCC 1.10698</strain>
    </source>
</reference>
<protein>
    <submittedName>
        <fullName evidence="3">Alpha/beta fold hydrolase</fullName>
    </submittedName>
</protein>
<dbReference type="RefSeq" id="WP_230068775.1">
    <property type="nucleotide sequence ID" value="NZ_BAABLL010000014.1"/>
</dbReference>
<dbReference type="PANTHER" id="PTHR46331:SF2">
    <property type="entry name" value="VALACYCLOVIR HYDROLASE"/>
    <property type="match status" value="1"/>
</dbReference>
<feature type="domain" description="AB hydrolase-1" evidence="2">
    <location>
        <begin position="66"/>
        <end position="169"/>
    </location>
</feature>
<feature type="signal peptide" evidence="1">
    <location>
        <begin position="1"/>
        <end position="31"/>
    </location>
</feature>
<feature type="chain" id="PRO_5046988968" evidence="1">
    <location>
        <begin position="32"/>
        <end position="328"/>
    </location>
</feature>
<evidence type="ECO:0000256" key="1">
    <source>
        <dbReference type="SAM" id="SignalP"/>
    </source>
</evidence>
<dbReference type="Proteomes" id="UP001595773">
    <property type="component" value="Unassembled WGS sequence"/>
</dbReference>
<organism evidence="3 4">
    <name type="scientific">Arthrobacter cryoconiti</name>
    <dbReference type="NCBI Taxonomy" id="748907"/>
    <lineage>
        <taxon>Bacteria</taxon>
        <taxon>Bacillati</taxon>
        <taxon>Actinomycetota</taxon>
        <taxon>Actinomycetes</taxon>
        <taxon>Micrococcales</taxon>
        <taxon>Micrococcaceae</taxon>
        <taxon>Arthrobacter</taxon>
    </lineage>
</organism>
<name>A0ABV8R3I2_9MICC</name>
<dbReference type="Gene3D" id="3.40.50.1820">
    <property type="entry name" value="alpha/beta hydrolase"/>
    <property type="match status" value="1"/>
</dbReference>
<gene>
    <name evidence="3" type="ORF">ACFOW9_09430</name>
</gene>
<dbReference type="SUPFAM" id="SSF53474">
    <property type="entry name" value="alpha/beta-Hydrolases"/>
    <property type="match status" value="1"/>
</dbReference>
<evidence type="ECO:0000259" key="2">
    <source>
        <dbReference type="Pfam" id="PF00561"/>
    </source>
</evidence>
<keyword evidence="3" id="KW-0378">Hydrolase</keyword>
<dbReference type="InterPro" id="IPR029058">
    <property type="entry name" value="AB_hydrolase_fold"/>
</dbReference>
<dbReference type="EMBL" id="JBHSCQ010000011">
    <property type="protein sequence ID" value="MFC4265819.1"/>
    <property type="molecule type" value="Genomic_DNA"/>
</dbReference>
<proteinExistence type="predicted"/>
<keyword evidence="1" id="KW-0732">Signal</keyword>
<dbReference type="InterPro" id="IPR000073">
    <property type="entry name" value="AB_hydrolase_1"/>
</dbReference>
<evidence type="ECO:0000313" key="4">
    <source>
        <dbReference type="Proteomes" id="UP001595773"/>
    </source>
</evidence>
<sequence length="328" mass="35676">MKQFLKITLKAIAALTAVVVASLATTSIVNASASKSEAARLKSYGQLVSVNGRKMNVSLQGTGPETVVLIPGAGTASPVLDFKPLITELLPHYRVVVIEPFGYGLSEETTTERTTENIVNELHQALQTLGIDRYILMGHSIAGIYGLDFANRFRSEVIAFVGIDNSVPNQPGMDKKFPLGALRAAKPLGLARVLVNSVGDVYAGLPYSDDDKTQIKILSQKNMLTSTYINEIKNLEKNFVDARSQFFPHDLPVLEFIQAENKAAEAWLPLHEEQVAGVDYGKLVPLDGQHSLHRTLSKEIVAVLADFMTEAPKTKTRTNEVSAQFLGG</sequence>
<dbReference type="Pfam" id="PF00561">
    <property type="entry name" value="Abhydrolase_1"/>
    <property type="match status" value="1"/>
</dbReference>
<dbReference type="PANTHER" id="PTHR46331">
    <property type="entry name" value="VALACYCLOVIR HYDROLASE"/>
    <property type="match status" value="1"/>
</dbReference>
<comment type="caution">
    <text evidence="3">The sequence shown here is derived from an EMBL/GenBank/DDBJ whole genome shotgun (WGS) entry which is preliminary data.</text>
</comment>
<accession>A0ABV8R3I2</accession>